<dbReference type="Proteomes" id="UP000178323">
    <property type="component" value="Unassembled WGS sequence"/>
</dbReference>
<proteinExistence type="predicted"/>
<feature type="region of interest" description="Disordered" evidence="1">
    <location>
        <begin position="1"/>
        <end position="21"/>
    </location>
</feature>
<accession>A0A1F5S4C5</accession>
<organism evidence="2 3">
    <name type="scientific">Candidatus Falkowbacteria bacterium RBG_13_39_14</name>
    <dbReference type="NCBI Taxonomy" id="1797985"/>
    <lineage>
        <taxon>Bacteria</taxon>
        <taxon>Candidatus Falkowiibacteriota</taxon>
    </lineage>
</organism>
<evidence type="ECO:0000256" key="1">
    <source>
        <dbReference type="SAM" id="MobiDB-lite"/>
    </source>
</evidence>
<name>A0A1F5S4C5_9BACT</name>
<evidence type="ECO:0000313" key="3">
    <source>
        <dbReference type="Proteomes" id="UP000178323"/>
    </source>
</evidence>
<dbReference type="EMBL" id="MFFS01000065">
    <property type="protein sequence ID" value="OGF21283.1"/>
    <property type="molecule type" value="Genomic_DNA"/>
</dbReference>
<comment type="caution">
    <text evidence="2">The sequence shown here is derived from an EMBL/GenBank/DDBJ whole genome shotgun (WGS) entry which is preliminary data.</text>
</comment>
<gene>
    <name evidence="2" type="ORF">A2Y83_05005</name>
</gene>
<sequence>MNERNFLKAMNRETEARTPVREKKELAKNPLEIWQSKEVTELLLDFFTILGTNGIPFFRKIIFH</sequence>
<dbReference type="AlphaFoldDB" id="A0A1F5S4C5"/>
<reference evidence="2 3" key="1">
    <citation type="journal article" date="2016" name="Nat. Commun.">
        <title>Thousands of microbial genomes shed light on interconnected biogeochemical processes in an aquifer system.</title>
        <authorList>
            <person name="Anantharaman K."/>
            <person name="Brown C.T."/>
            <person name="Hug L.A."/>
            <person name="Sharon I."/>
            <person name="Castelle C.J."/>
            <person name="Probst A.J."/>
            <person name="Thomas B.C."/>
            <person name="Singh A."/>
            <person name="Wilkins M.J."/>
            <person name="Karaoz U."/>
            <person name="Brodie E.L."/>
            <person name="Williams K.H."/>
            <person name="Hubbard S.S."/>
            <person name="Banfield J.F."/>
        </authorList>
    </citation>
    <scope>NUCLEOTIDE SEQUENCE [LARGE SCALE GENOMIC DNA]</scope>
</reference>
<evidence type="ECO:0000313" key="2">
    <source>
        <dbReference type="EMBL" id="OGF21283.1"/>
    </source>
</evidence>
<protein>
    <submittedName>
        <fullName evidence="2">Uncharacterized protein</fullName>
    </submittedName>
</protein>